<feature type="repeat" description="WD" evidence="3">
    <location>
        <begin position="255"/>
        <end position="287"/>
    </location>
</feature>
<dbReference type="InterPro" id="IPR020472">
    <property type="entry name" value="WD40_PAC1"/>
</dbReference>
<dbReference type="InterPro" id="IPR001680">
    <property type="entry name" value="WD40_rpt"/>
</dbReference>
<dbReference type="InterPro" id="IPR045182">
    <property type="entry name" value="JINGUBANG-like"/>
</dbReference>
<keyword evidence="1 3" id="KW-0853">WD repeat</keyword>
<dbReference type="Proteomes" id="UP001327560">
    <property type="component" value="Chromosome 2"/>
</dbReference>
<evidence type="ECO:0000313" key="4">
    <source>
        <dbReference type="EMBL" id="WOK96383.1"/>
    </source>
</evidence>
<dbReference type="PRINTS" id="PR00320">
    <property type="entry name" value="GPROTEINBRPT"/>
</dbReference>
<dbReference type="EMBL" id="CP136891">
    <property type="protein sequence ID" value="WOK96383.1"/>
    <property type="molecule type" value="Genomic_DNA"/>
</dbReference>
<evidence type="ECO:0000313" key="5">
    <source>
        <dbReference type="Proteomes" id="UP001327560"/>
    </source>
</evidence>
<name>A0AAQ3Q3E6_9LILI</name>
<reference evidence="4 5" key="1">
    <citation type="submission" date="2023-10" db="EMBL/GenBank/DDBJ databases">
        <title>Chromosome-scale genome assembly provides insights into flower coloration mechanisms of Canna indica.</title>
        <authorList>
            <person name="Li C."/>
        </authorList>
    </citation>
    <scope>NUCLEOTIDE SEQUENCE [LARGE SCALE GENOMIC DNA]</scope>
    <source>
        <tissue evidence="4">Flower</tissue>
    </source>
</reference>
<dbReference type="PROSITE" id="PS50082">
    <property type="entry name" value="WD_REPEATS_2"/>
    <property type="match status" value="4"/>
</dbReference>
<dbReference type="PROSITE" id="PS50294">
    <property type="entry name" value="WD_REPEATS_REGION"/>
    <property type="match status" value="3"/>
</dbReference>
<keyword evidence="5" id="KW-1185">Reference proteome</keyword>
<feature type="repeat" description="WD" evidence="3">
    <location>
        <begin position="167"/>
        <end position="208"/>
    </location>
</feature>
<evidence type="ECO:0000256" key="1">
    <source>
        <dbReference type="ARBA" id="ARBA00022574"/>
    </source>
</evidence>
<feature type="repeat" description="WD" evidence="3">
    <location>
        <begin position="210"/>
        <end position="250"/>
    </location>
</feature>
<gene>
    <name evidence="4" type="ORF">Cni_G05090</name>
</gene>
<dbReference type="PANTHER" id="PTHR22844">
    <property type="entry name" value="F-BOX AND WD40 DOMAIN PROTEIN"/>
    <property type="match status" value="1"/>
</dbReference>
<dbReference type="Gene3D" id="2.130.10.10">
    <property type="entry name" value="YVTN repeat-like/Quinoprotein amine dehydrogenase"/>
    <property type="match status" value="2"/>
</dbReference>
<keyword evidence="2" id="KW-0677">Repeat</keyword>
<dbReference type="PANTHER" id="PTHR22844:SF387">
    <property type="entry name" value="F3I6.5 PROTEIN"/>
    <property type="match status" value="1"/>
</dbReference>
<dbReference type="AlphaFoldDB" id="A0AAQ3Q3E6"/>
<accession>A0AAQ3Q3E6</accession>
<dbReference type="SMART" id="SM00320">
    <property type="entry name" value="WD40"/>
    <property type="match status" value="7"/>
</dbReference>
<dbReference type="CDD" id="cd00200">
    <property type="entry name" value="WD40"/>
    <property type="match status" value="1"/>
</dbReference>
<dbReference type="InterPro" id="IPR036322">
    <property type="entry name" value="WD40_repeat_dom_sf"/>
</dbReference>
<sequence length="394" mass="42432">MIPPCDHEKDNFSPRSISLSSQPSSLLSLPSFGDSHAQTQSLHHCIATVRAHTPYVSTLLVAGNGSIYSGGPDQEIRLWPLQSLPSDAAPTSFTVAVSKSPVKSVAVSADNLFSSHQDGKIRVWQISRRGRHCYKLRAVLPTAVDRFMSLLAPKNYVEVRRHRKCTWVHHVDAVSGLALSHDGAHLYSVSWDRALKVWRAADFKCVESVAGAHQDAINAVAVSPDGHVYTGSADARINVWRWKSEEGKHSLVQTLERHRSAVNALALSADGAVLYSGACDRAVVVWEGGGGRMAAAGALRGHKKAILCLAAAAAEEVVCSGSADSTVRVWRRQGGGRGWYACLAVLEGHRGPVKSLAAAMEEETGSSWCMVVSGGMDCNIKVWRIPIPPPPLME</sequence>
<dbReference type="InterPro" id="IPR015943">
    <property type="entry name" value="WD40/YVTN_repeat-like_dom_sf"/>
</dbReference>
<feature type="repeat" description="WD" evidence="3">
    <location>
        <begin position="299"/>
        <end position="330"/>
    </location>
</feature>
<organism evidence="4 5">
    <name type="scientific">Canna indica</name>
    <name type="common">Indian-shot</name>
    <dbReference type="NCBI Taxonomy" id="4628"/>
    <lineage>
        <taxon>Eukaryota</taxon>
        <taxon>Viridiplantae</taxon>
        <taxon>Streptophyta</taxon>
        <taxon>Embryophyta</taxon>
        <taxon>Tracheophyta</taxon>
        <taxon>Spermatophyta</taxon>
        <taxon>Magnoliopsida</taxon>
        <taxon>Liliopsida</taxon>
        <taxon>Zingiberales</taxon>
        <taxon>Cannaceae</taxon>
        <taxon>Canna</taxon>
    </lineage>
</organism>
<evidence type="ECO:0000256" key="3">
    <source>
        <dbReference type="PROSITE-ProRule" id="PRU00221"/>
    </source>
</evidence>
<dbReference type="SUPFAM" id="SSF50978">
    <property type="entry name" value="WD40 repeat-like"/>
    <property type="match status" value="1"/>
</dbReference>
<dbReference type="Pfam" id="PF00400">
    <property type="entry name" value="WD40"/>
    <property type="match status" value="7"/>
</dbReference>
<evidence type="ECO:0000256" key="2">
    <source>
        <dbReference type="ARBA" id="ARBA00022737"/>
    </source>
</evidence>
<protein>
    <submittedName>
        <fullName evidence="4">Uncharacterized protein</fullName>
    </submittedName>
</protein>
<proteinExistence type="predicted"/>